<feature type="compositionally biased region" description="Basic and acidic residues" evidence="6">
    <location>
        <begin position="717"/>
        <end position="726"/>
    </location>
</feature>
<feature type="compositionally biased region" description="Basic and acidic residues" evidence="6">
    <location>
        <begin position="68"/>
        <end position="81"/>
    </location>
</feature>
<feature type="compositionally biased region" description="Basic and acidic residues" evidence="6">
    <location>
        <begin position="332"/>
        <end position="345"/>
    </location>
</feature>
<organism evidence="8 9">
    <name type="scientific">Mesorhabditis belari</name>
    <dbReference type="NCBI Taxonomy" id="2138241"/>
    <lineage>
        <taxon>Eukaryota</taxon>
        <taxon>Metazoa</taxon>
        <taxon>Ecdysozoa</taxon>
        <taxon>Nematoda</taxon>
        <taxon>Chromadorea</taxon>
        <taxon>Rhabditida</taxon>
        <taxon>Rhabditina</taxon>
        <taxon>Rhabditomorpha</taxon>
        <taxon>Rhabditoidea</taxon>
        <taxon>Rhabditidae</taxon>
        <taxon>Mesorhabditinae</taxon>
        <taxon>Mesorhabditis</taxon>
    </lineage>
</organism>
<feature type="region of interest" description="Disordered" evidence="6">
    <location>
        <begin position="652"/>
        <end position="1066"/>
    </location>
</feature>
<dbReference type="EC" id="2.3.1.48" evidence="2"/>
<dbReference type="Pfam" id="PF17772">
    <property type="entry name" value="zf-MYST"/>
    <property type="match status" value="1"/>
</dbReference>
<dbReference type="GO" id="GO:0070776">
    <property type="term" value="C:MOZ/MORF histone acetyltransferase complex"/>
    <property type="evidence" value="ECO:0007669"/>
    <property type="project" value="TreeGrafter"/>
</dbReference>
<evidence type="ECO:0000256" key="4">
    <source>
        <dbReference type="ARBA" id="ARBA00022990"/>
    </source>
</evidence>
<protein>
    <recommendedName>
        <fullName evidence="2">histone acetyltransferase</fullName>
        <ecNumber evidence="2">2.3.1.48</ecNumber>
    </recommendedName>
</protein>
<feature type="domain" description="MYST-type HAT" evidence="7">
    <location>
        <begin position="393"/>
        <end position="651"/>
    </location>
</feature>
<dbReference type="PROSITE" id="PS51726">
    <property type="entry name" value="MYST_HAT"/>
    <property type="match status" value="1"/>
</dbReference>
<accession>A0AAF3FLT2</accession>
<feature type="compositionally biased region" description="Gly residues" evidence="6">
    <location>
        <begin position="1555"/>
        <end position="1568"/>
    </location>
</feature>
<feature type="region of interest" description="Disordered" evidence="6">
    <location>
        <begin position="1293"/>
        <end position="1324"/>
    </location>
</feature>
<keyword evidence="3" id="KW-0808">Transferase</keyword>
<evidence type="ECO:0000313" key="9">
    <source>
        <dbReference type="WBParaSite" id="MBELARI_LOCUS8089"/>
    </source>
</evidence>
<feature type="compositionally biased region" description="Low complexity" evidence="6">
    <location>
        <begin position="1304"/>
        <end position="1321"/>
    </location>
</feature>
<name>A0AAF3FLT2_9BILA</name>
<feature type="compositionally biased region" description="Basic residues" evidence="6">
    <location>
        <begin position="707"/>
        <end position="716"/>
    </location>
</feature>
<dbReference type="GO" id="GO:0006357">
    <property type="term" value="P:regulation of transcription by RNA polymerase II"/>
    <property type="evidence" value="ECO:0007669"/>
    <property type="project" value="TreeGrafter"/>
</dbReference>
<dbReference type="PANTHER" id="PTHR10615:SF217">
    <property type="entry name" value="HISTONE ACETYLTRANSFERASE"/>
    <property type="match status" value="1"/>
</dbReference>
<feature type="compositionally biased region" description="Basic residues" evidence="6">
    <location>
        <begin position="659"/>
        <end position="668"/>
    </location>
</feature>
<feature type="compositionally biased region" description="Polar residues" evidence="6">
    <location>
        <begin position="842"/>
        <end position="857"/>
    </location>
</feature>
<feature type="active site" description="Proton donor/acceptor" evidence="5">
    <location>
        <position position="544"/>
    </location>
</feature>
<feature type="region of interest" description="Disordered" evidence="6">
    <location>
        <begin position="1511"/>
        <end position="1568"/>
    </location>
</feature>
<feature type="compositionally biased region" description="Polar residues" evidence="6">
    <location>
        <begin position="972"/>
        <end position="981"/>
    </location>
</feature>
<proteinExistence type="inferred from homology"/>
<feature type="compositionally biased region" description="Basic residues" evidence="6">
    <location>
        <begin position="797"/>
        <end position="809"/>
    </location>
</feature>
<dbReference type="InterPro" id="IPR002717">
    <property type="entry name" value="HAT_MYST-type"/>
</dbReference>
<feature type="compositionally biased region" description="Polar residues" evidence="6">
    <location>
        <begin position="1050"/>
        <end position="1059"/>
    </location>
</feature>
<feature type="compositionally biased region" description="Basic and acidic residues" evidence="6">
    <location>
        <begin position="1"/>
        <end position="34"/>
    </location>
</feature>
<dbReference type="InterPro" id="IPR016181">
    <property type="entry name" value="Acyl_CoA_acyltransferase"/>
</dbReference>
<feature type="compositionally biased region" description="Low complexity" evidence="6">
    <location>
        <begin position="1394"/>
        <end position="1411"/>
    </location>
</feature>
<feature type="region of interest" description="Disordered" evidence="6">
    <location>
        <begin position="1"/>
        <end position="357"/>
    </location>
</feature>
<evidence type="ECO:0000256" key="6">
    <source>
        <dbReference type="SAM" id="MobiDB-lite"/>
    </source>
</evidence>
<feature type="compositionally biased region" description="Polar residues" evidence="6">
    <location>
        <begin position="125"/>
        <end position="135"/>
    </location>
</feature>
<evidence type="ECO:0000256" key="5">
    <source>
        <dbReference type="PIRSR" id="PIRSR602717-51"/>
    </source>
</evidence>
<dbReference type="FunFam" id="3.30.60.60:FF:000001">
    <property type="entry name" value="Histone acetyltransferase"/>
    <property type="match status" value="1"/>
</dbReference>
<dbReference type="Gene3D" id="3.30.60.60">
    <property type="entry name" value="N-acetyl transferase-like"/>
    <property type="match status" value="1"/>
</dbReference>
<feature type="compositionally biased region" description="Low complexity" evidence="6">
    <location>
        <begin position="817"/>
        <end position="826"/>
    </location>
</feature>
<evidence type="ECO:0000313" key="8">
    <source>
        <dbReference type="Proteomes" id="UP000887575"/>
    </source>
</evidence>
<dbReference type="SUPFAM" id="SSF55729">
    <property type="entry name" value="Acyl-CoA N-acyltransferases (Nat)"/>
    <property type="match status" value="1"/>
</dbReference>
<feature type="compositionally biased region" description="Acidic residues" evidence="6">
    <location>
        <begin position="727"/>
        <end position="736"/>
    </location>
</feature>
<feature type="region of interest" description="Disordered" evidence="6">
    <location>
        <begin position="1350"/>
        <end position="1411"/>
    </location>
</feature>
<feature type="compositionally biased region" description="Low complexity" evidence="6">
    <location>
        <begin position="1027"/>
        <end position="1036"/>
    </location>
</feature>
<keyword evidence="8" id="KW-1185">Reference proteome</keyword>
<dbReference type="Pfam" id="PF01853">
    <property type="entry name" value="MOZ_SAS"/>
    <property type="match status" value="2"/>
</dbReference>
<dbReference type="WBParaSite" id="MBELARI_LOCUS8089">
    <property type="protein sequence ID" value="MBELARI_LOCUS8089"/>
    <property type="gene ID" value="MBELARI_LOCUS8089"/>
</dbReference>
<keyword evidence="4" id="KW-0007">Acetylation</keyword>
<evidence type="ECO:0000256" key="2">
    <source>
        <dbReference type="ARBA" id="ARBA00013184"/>
    </source>
</evidence>
<feature type="compositionally biased region" description="Acidic residues" evidence="6">
    <location>
        <begin position="346"/>
        <end position="357"/>
    </location>
</feature>
<dbReference type="Gene3D" id="3.40.630.30">
    <property type="match status" value="2"/>
</dbReference>
<feature type="compositionally biased region" description="Polar residues" evidence="6">
    <location>
        <begin position="669"/>
        <end position="683"/>
    </location>
</feature>
<dbReference type="GO" id="GO:0003682">
    <property type="term" value="F:chromatin binding"/>
    <property type="evidence" value="ECO:0007669"/>
    <property type="project" value="TreeGrafter"/>
</dbReference>
<feature type="compositionally biased region" description="Low complexity" evidence="6">
    <location>
        <begin position="136"/>
        <end position="150"/>
    </location>
</feature>
<sequence length="1568" mass="168653">MVRPEGERQSTSHEATREQLDSQDGKTGKERNQLKDSLTAHFTPAHSRRRPRPSEADKTEPLSIVITEDSKGASKSSDDQHSSPSRRPTATDKLKDALSPNFITSSEKRRCVQPGEFSRLLHGRSPSNKPSTSMISPGSHSVVSDSSFASEIIEAATEAGSERASSLIETVRGPSPSKHLTGTQNETSETPILKNPRKQRSADSSGVDSAQKVRSPGRRKGRSSTKEAEWQSMGVGLRVTQNSASAALFGGPSISTSKNKDEGDGETSAPPSGKRTRTPKLMHSPEAQVRRRRSVVLAASSSSGDDGTTTPTPSTAPKSGNSHASRKGRSKRGMDKNESFSKSEEKEEVDDLDETYEIDPENEALFAKITRQNQEEIDAAMKEMQMEMKSPKDAPRIPKAIRIGRYEVETWYSSPYPSEYAHVPVLFICEFCMKYLRSKDLLSQHALKCSLRHPPGREIYRKNNVSVYEVDGVLSKTYCQNLCLLAKLFLDHKTLYYDEKYCHQQWNLSCIVTLPCYQGQGFGRFLIDFSFLLSRKEGMRGSPEKPLSHLGLLAYASYWRSAILEWVKARRKKDMTKKFDFDELCRETGIRVHDVVNTMEHMGWFSNSDGSSSDQPLTININWPEIEEHWNKEKKNKGRIWIDESALQWTPSTYTPSRHTIRTPRKSISRSPLGSPRRSTSLQKIGGTGSTPNGKSIAAIGATIKKGLGRGSRRPNPKKETKKKDEFTEESTEEDEEMKKLPKKGGRPCQPTINFRPRDHSTDDEGDKSPPKPSGALKSNGTGVAAKKTRSGDKQMKKGGSRGGTGRKKANYEDSPDTSSSATLSSDSEDESFTPGKGARKGSSQKVVNPTTSTSSRGKAPRKPPPRSYPRNKNPPKSPGKVFPQNYGTRRASTSPPKSPTSIPECLSVATSVGTEGTVPMRLDGAPGSPGGGRSMADVGDEADDGGCPPLPGSLPRPPPNPPESDSRKASSRGSTINAGVSGSRAESRHSAKSPQPPVHGMASTTASSAESSSDDSEAGPVSHAISPSPSSSSCSEWRESPRPLGDLFPTQQGPNNDMINMGGIPDAGELAEATVDTISNYEAPPILAPEQSNVVECEPVGGLPPVETLQLTSSESRNLIGMAPQFGPDEDDDAPPNLSPNYSDIKEDIIPEAVAVEAVVTESAMDRPPKAPAMLDHPVEDDRVEDHHIEMTTSVPLNPVQTAAMQLTPQQTLQYPGSAGPMLGQGTPGSVGMCGGAPGSVHQTTPEMQQFMSPPQMQCMQPGSVGSSVHSVGPQLNTSGHDLSGSYPSANIASNPATPLRHQATPTLQQQPPPVQATTPMSAPPASEYVNSNFILVGTSPYGMPLPGPSPLCNLPSQGTPPIAQPIVPSQPPPQTQATQPVKREKKKASNRSSHTTQASTSAAPSTATFAPLPSGSGSFNFNNPLMTPSMFPYPMSGYQPQYGFPQFDPTFANHYGPFYQNPYHQMGQMGGRGASAAQMMNFGQYGAYGHSSMNTGRGTGTARAINNQQAAGSSQMWPQGGGGFAPAPQPPSSFHPDLIWNQNPYFMPNPHNMGGGGGSAGGSAGK</sequence>
<evidence type="ECO:0000259" key="7">
    <source>
        <dbReference type="PROSITE" id="PS51726"/>
    </source>
</evidence>
<dbReference type="Proteomes" id="UP000887575">
    <property type="component" value="Unassembled WGS sequence"/>
</dbReference>
<comment type="similarity">
    <text evidence="1">Belongs to the MYST (SAS/MOZ) family.</text>
</comment>
<reference evidence="9" key="1">
    <citation type="submission" date="2024-02" db="UniProtKB">
        <authorList>
            <consortium name="WormBaseParasite"/>
        </authorList>
    </citation>
    <scope>IDENTIFICATION</scope>
</reference>
<feature type="compositionally biased region" description="Low complexity" evidence="6">
    <location>
        <begin position="1003"/>
        <end position="1012"/>
    </location>
</feature>
<evidence type="ECO:0000256" key="3">
    <source>
        <dbReference type="ARBA" id="ARBA00022679"/>
    </source>
</evidence>
<dbReference type="InterPro" id="IPR050603">
    <property type="entry name" value="MYST_HAT"/>
</dbReference>
<feature type="compositionally biased region" description="Pro residues" evidence="6">
    <location>
        <begin position="949"/>
        <end position="963"/>
    </location>
</feature>
<dbReference type="GO" id="GO:0003712">
    <property type="term" value="F:transcription coregulator activity"/>
    <property type="evidence" value="ECO:0007669"/>
    <property type="project" value="TreeGrafter"/>
</dbReference>
<dbReference type="GO" id="GO:0010484">
    <property type="term" value="F:histone H3 acetyltransferase activity"/>
    <property type="evidence" value="ECO:0007669"/>
    <property type="project" value="TreeGrafter"/>
</dbReference>
<dbReference type="GO" id="GO:0005634">
    <property type="term" value="C:nucleus"/>
    <property type="evidence" value="ECO:0007669"/>
    <property type="project" value="TreeGrafter"/>
</dbReference>
<dbReference type="PANTHER" id="PTHR10615">
    <property type="entry name" value="HISTONE ACETYLTRANSFERASE"/>
    <property type="match status" value="1"/>
</dbReference>
<feature type="compositionally biased region" description="Basic and acidic residues" evidence="6">
    <location>
        <begin position="756"/>
        <end position="770"/>
    </location>
</feature>
<feature type="compositionally biased region" description="Low complexity" evidence="6">
    <location>
        <begin position="893"/>
        <end position="904"/>
    </location>
</feature>
<feature type="compositionally biased region" description="Low complexity" evidence="6">
    <location>
        <begin position="298"/>
        <end position="317"/>
    </location>
</feature>
<dbReference type="InterPro" id="IPR040706">
    <property type="entry name" value="Zf-MYST"/>
</dbReference>
<evidence type="ECO:0000256" key="1">
    <source>
        <dbReference type="ARBA" id="ARBA00010107"/>
    </source>
</evidence>
<feature type="compositionally biased region" description="Polar residues" evidence="6">
    <location>
        <begin position="178"/>
        <end position="190"/>
    </location>
</feature>